<dbReference type="AlphaFoldDB" id="A3IRW3"/>
<organism evidence="1 2">
    <name type="scientific">Crocosphaera chwakensis CCY0110</name>
    <dbReference type="NCBI Taxonomy" id="391612"/>
    <lineage>
        <taxon>Bacteria</taxon>
        <taxon>Bacillati</taxon>
        <taxon>Cyanobacteriota</taxon>
        <taxon>Cyanophyceae</taxon>
        <taxon>Oscillatoriophycideae</taxon>
        <taxon>Chroococcales</taxon>
        <taxon>Aphanothecaceae</taxon>
        <taxon>Crocosphaera</taxon>
        <taxon>Crocosphaera chwakensis</taxon>
    </lineage>
</organism>
<evidence type="ECO:0000313" key="1">
    <source>
        <dbReference type="EMBL" id="EAZ90814.1"/>
    </source>
</evidence>
<dbReference type="eggNOG" id="ENOG5033AUE">
    <property type="taxonomic scope" value="Bacteria"/>
</dbReference>
<keyword evidence="2" id="KW-1185">Reference proteome</keyword>
<dbReference type="EMBL" id="AAXW01000020">
    <property type="protein sequence ID" value="EAZ90814.1"/>
    <property type="molecule type" value="Genomic_DNA"/>
</dbReference>
<name>A3IRW3_9CHRO</name>
<comment type="caution">
    <text evidence="1">The sequence shown here is derived from an EMBL/GenBank/DDBJ whole genome shotgun (WGS) entry which is preliminary data.</text>
</comment>
<protein>
    <submittedName>
        <fullName evidence="1">Uncharacterized protein</fullName>
    </submittedName>
</protein>
<dbReference type="OrthoDB" id="428109at2"/>
<dbReference type="RefSeq" id="WP_008276121.1">
    <property type="nucleotide sequence ID" value="NZ_AAXW01000020.1"/>
</dbReference>
<sequence length="75" mass="8997">MKLQEMINSLDDLSKEDIAYLFEILRLKLSDLNTNNQEQIIDDDDTLWDMTLRFREQMDKEGVEFIDEDLTNLRV</sequence>
<dbReference type="Proteomes" id="UP000003781">
    <property type="component" value="Unassembled WGS sequence"/>
</dbReference>
<proteinExistence type="predicted"/>
<gene>
    <name evidence="1" type="ORF">CY0110_30321</name>
</gene>
<evidence type="ECO:0000313" key="2">
    <source>
        <dbReference type="Proteomes" id="UP000003781"/>
    </source>
</evidence>
<accession>A3IRW3</accession>
<reference evidence="1 2" key="1">
    <citation type="submission" date="2007-03" db="EMBL/GenBank/DDBJ databases">
        <authorList>
            <person name="Stal L."/>
            <person name="Ferriera S."/>
            <person name="Johnson J."/>
            <person name="Kravitz S."/>
            <person name="Beeson K."/>
            <person name="Sutton G."/>
            <person name="Rogers Y.-H."/>
            <person name="Friedman R."/>
            <person name="Frazier M."/>
            <person name="Venter J.C."/>
        </authorList>
    </citation>
    <scope>NUCLEOTIDE SEQUENCE [LARGE SCALE GENOMIC DNA]</scope>
    <source>
        <strain evidence="1 2">CCY0110</strain>
    </source>
</reference>